<dbReference type="Proteomes" id="UP000515163">
    <property type="component" value="Unplaced"/>
</dbReference>
<gene>
    <name evidence="5" type="primary">LOC116296566</name>
</gene>
<dbReference type="CDD" id="cd00276">
    <property type="entry name" value="C2B_Synaptotagmin"/>
    <property type="match status" value="1"/>
</dbReference>
<dbReference type="GO" id="GO:0017156">
    <property type="term" value="P:calcium-ion regulated exocytosis"/>
    <property type="evidence" value="ECO:0007669"/>
    <property type="project" value="TreeGrafter"/>
</dbReference>
<evidence type="ECO:0000259" key="3">
    <source>
        <dbReference type="PROSITE" id="PS50004"/>
    </source>
</evidence>
<reference evidence="5" key="1">
    <citation type="submission" date="2025-08" db="UniProtKB">
        <authorList>
            <consortium name="RefSeq"/>
        </authorList>
    </citation>
    <scope>IDENTIFICATION</scope>
    <source>
        <tissue evidence="5">Tentacle</tissue>
    </source>
</reference>
<dbReference type="GO" id="GO:0001786">
    <property type="term" value="F:phosphatidylserine binding"/>
    <property type="evidence" value="ECO:0007669"/>
    <property type="project" value="TreeGrafter"/>
</dbReference>
<keyword evidence="2" id="KW-1133">Transmembrane helix</keyword>
<dbReference type="OrthoDB" id="67700at2759"/>
<dbReference type="Pfam" id="PF00168">
    <property type="entry name" value="C2"/>
    <property type="match status" value="2"/>
</dbReference>
<feature type="domain" description="C2" evidence="3">
    <location>
        <begin position="290"/>
        <end position="425"/>
    </location>
</feature>
<proteinExistence type="predicted"/>
<organism evidence="4 5">
    <name type="scientific">Actinia tenebrosa</name>
    <name type="common">Australian red waratah sea anemone</name>
    <dbReference type="NCBI Taxonomy" id="6105"/>
    <lineage>
        <taxon>Eukaryota</taxon>
        <taxon>Metazoa</taxon>
        <taxon>Cnidaria</taxon>
        <taxon>Anthozoa</taxon>
        <taxon>Hexacorallia</taxon>
        <taxon>Actiniaria</taxon>
        <taxon>Actiniidae</taxon>
        <taxon>Actinia</taxon>
    </lineage>
</organism>
<evidence type="ECO:0000313" key="5">
    <source>
        <dbReference type="RefSeq" id="XP_031560463.1"/>
    </source>
</evidence>
<dbReference type="SUPFAM" id="SSF49562">
    <property type="entry name" value="C2 domain (Calcium/lipid-binding domain, CaLB)"/>
    <property type="match status" value="2"/>
</dbReference>
<feature type="compositionally biased region" description="Polar residues" evidence="1">
    <location>
        <begin position="94"/>
        <end position="106"/>
    </location>
</feature>
<name>A0A6P8HYJ1_ACTTE</name>
<evidence type="ECO:0000256" key="1">
    <source>
        <dbReference type="SAM" id="MobiDB-lite"/>
    </source>
</evidence>
<protein>
    <submittedName>
        <fullName evidence="5">Synaptotagmin-7-like</fullName>
    </submittedName>
</protein>
<dbReference type="RefSeq" id="XP_031560463.1">
    <property type="nucleotide sequence ID" value="XM_031704603.1"/>
</dbReference>
<keyword evidence="2" id="KW-0472">Membrane</keyword>
<dbReference type="GO" id="GO:0030276">
    <property type="term" value="F:clathrin binding"/>
    <property type="evidence" value="ECO:0007669"/>
    <property type="project" value="TreeGrafter"/>
</dbReference>
<feature type="region of interest" description="Disordered" evidence="1">
    <location>
        <begin position="80"/>
        <end position="110"/>
    </location>
</feature>
<sequence length="429" mass="48992">MSTSMHYAALSVGIIVLVILVCLAVFAIIYFKKQMIRQPRETYKRLPSQYSYITPSETPVFTIPPYVTLEENVFEEGDESSLGSLKEDLDENRNSPSESPQATPTALGTPRISRPQLVRSISEVPGYTQDRHSYKYRQSLSSTRSGAMPSHKKAYKKSSLSPFGKMQVSIHFEANKNLLVVQVNGMYDLPQLRTSGVSTPYVRVILLTGKDDKETRTNFMNLSNNRICVFDRISLEKVKESTLKFVVLDYDRFSRSEFIADVLVPLSEINVEEGETILRKLVSQEVPDEDGERGQLSVSLCQEPRAGRLVVHVIKAENLPPPKSEDHLDTYVRVTYYVQRKMVDKRKTKVVKRTTFPVFNEVFVFEMKEEELTNSSITCEVFRGDFKLKAYKIGLINLGIHSFGSEIRHWNEMMSSPQKQVLQCHKLHT</sequence>
<dbReference type="GeneID" id="116296566"/>
<dbReference type="InterPro" id="IPR000008">
    <property type="entry name" value="C2_dom"/>
</dbReference>
<dbReference type="KEGG" id="aten:116296566"/>
<keyword evidence="4" id="KW-1185">Reference proteome</keyword>
<dbReference type="InParanoid" id="A0A6P8HYJ1"/>
<dbReference type="SMART" id="SM00239">
    <property type="entry name" value="C2"/>
    <property type="match status" value="2"/>
</dbReference>
<dbReference type="PANTHER" id="PTHR10024:SF374">
    <property type="entry name" value="C2 DOMAIN-CONTAINING PROTEIN"/>
    <property type="match status" value="1"/>
</dbReference>
<dbReference type="Gene3D" id="2.60.40.150">
    <property type="entry name" value="C2 domain"/>
    <property type="match status" value="2"/>
</dbReference>
<dbReference type="InterPro" id="IPR035892">
    <property type="entry name" value="C2_domain_sf"/>
</dbReference>
<accession>A0A6P8HYJ1</accession>
<dbReference type="GO" id="GO:0070382">
    <property type="term" value="C:exocytic vesicle"/>
    <property type="evidence" value="ECO:0007669"/>
    <property type="project" value="TreeGrafter"/>
</dbReference>
<dbReference type="PANTHER" id="PTHR10024">
    <property type="entry name" value="SYNAPTOTAGMIN"/>
    <property type="match status" value="1"/>
</dbReference>
<dbReference type="GO" id="GO:0005509">
    <property type="term" value="F:calcium ion binding"/>
    <property type="evidence" value="ECO:0007669"/>
    <property type="project" value="TreeGrafter"/>
</dbReference>
<feature type="transmembrane region" description="Helical" evidence="2">
    <location>
        <begin position="6"/>
        <end position="31"/>
    </location>
</feature>
<feature type="domain" description="C2" evidence="3">
    <location>
        <begin position="162"/>
        <end position="279"/>
    </location>
</feature>
<feature type="compositionally biased region" description="Polar residues" evidence="1">
    <location>
        <begin position="136"/>
        <end position="145"/>
    </location>
</feature>
<dbReference type="AlphaFoldDB" id="A0A6P8HYJ1"/>
<evidence type="ECO:0000313" key="4">
    <source>
        <dbReference type="Proteomes" id="UP000515163"/>
    </source>
</evidence>
<dbReference type="GO" id="GO:0005886">
    <property type="term" value="C:plasma membrane"/>
    <property type="evidence" value="ECO:0007669"/>
    <property type="project" value="TreeGrafter"/>
</dbReference>
<dbReference type="GO" id="GO:0005544">
    <property type="term" value="F:calcium-dependent phospholipid binding"/>
    <property type="evidence" value="ECO:0007669"/>
    <property type="project" value="TreeGrafter"/>
</dbReference>
<dbReference type="PROSITE" id="PS50004">
    <property type="entry name" value="C2"/>
    <property type="match status" value="2"/>
</dbReference>
<keyword evidence="2" id="KW-0812">Transmembrane</keyword>
<feature type="region of interest" description="Disordered" evidence="1">
    <location>
        <begin position="132"/>
        <end position="154"/>
    </location>
</feature>
<dbReference type="GO" id="GO:0000149">
    <property type="term" value="F:SNARE binding"/>
    <property type="evidence" value="ECO:0007669"/>
    <property type="project" value="TreeGrafter"/>
</dbReference>
<evidence type="ECO:0000256" key="2">
    <source>
        <dbReference type="SAM" id="Phobius"/>
    </source>
</evidence>